<keyword evidence="12 13" id="KW-0464">Manganese</keyword>
<dbReference type="GO" id="GO:0030145">
    <property type="term" value="F:manganese ion binding"/>
    <property type="evidence" value="ECO:0007669"/>
    <property type="project" value="UniProtKB-UniRule"/>
</dbReference>
<evidence type="ECO:0000256" key="13">
    <source>
        <dbReference type="RuleBase" id="RU368119"/>
    </source>
</evidence>
<evidence type="ECO:0000313" key="15">
    <source>
        <dbReference type="Proteomes" id="UP001497623"/>
    </source>
</evidence>
<evidence type="ECO:0000256" key="10">
    <source>
        <dbReference type="ARBA" id="ARBA00023034"/>
    </source>
</evidence>
<feature type="non-terminal residue" evidence="14">
    <location>
        <position position="612"/>
    </location>
</feature>
<keyword evidence="9" id="KW-1133">Transmembrane helix</keyword>
<proteinExistence type="inferred from homology"/>
<keyword evidence="8 13" id="KW-0735">Signal-anchor</keyword>
<dbReference type="InterPro" id="IPR029044">
    <property type="entry name" value="Nucleotide-diphossugar_trans"/>
</dbReference>
<sequence>MSCMLQAKVRLIVLRNINHIPHNTMNQVLDIRKDNYRVSIAYSSYRGWGLHVMACFDVKKYSCYNDNILAKDGYTLSEKELEKHPFPKSEGLTFTVLNQRNGKPIFHKKFPLQYYWSFWADLQWHLNRVSPGRIVVLSFAVRGAIGLRYAIDTLKLLGSVFVHHLFPNSQWLWFYIQGGKTLSESVIVNGQSEVYSSTVLESRYLNSMNNKSTVDTQRWNYCENYGAMGGLCDEYMPDDFMYTSPIRLPHQNALDNIPIIVAAGSRNQYLYFTLYKLLRTPGIVKDNILVILGNTHQGTLQLLQLMNLNYKQVSTVDIEENYTLNKANQKLFLYYRKVFELASELYSTAPAVIFMDEDVEVSPDFLSYMSQTLRLLYEDPTLYCINGYTQIGLNGLAHHPSRIYRGNVQVQWGYAVTLDFIRESLAVWPKNGTIEYASLYDFWLYHKVRGDRECVFPELSRTKHYGIGINILPLITEKCFVGSQMVNSSGIELPDVGHLELSIWRKDLTNSIKKSFILVGNPCKDGFLPQPTYPTNFTFYYYRRDFEEYNIVAKCFRTWDFSMTGDHEGVTIISPAPKVHIFMVAYPNSTYAYLKPKPVKPFNIDSYSDKEY</sequence>
<evidence type="ECO:0000256" key="1">
    <source>
        <dbReference type="ARBA" id="ARBA00004323"/>
    </source>
</evidence>
<evidence type="ECO:0000256" key="2">
    <source>
        <dbReference type="ARBA" id="ARBA00004922"/>
    </source>
</evidence>
<dbReference type="InterPro" id="IPR004139">
    <property type="entry name" value="Glyco_trans_13"/>
</dbReference>
<comment type="caution">
    <text evidence="14">The sequence shown here is derived from an EMBL/GenBank/DDBJ whole genome shotgun (WGS) entry which is preliminary data.</text>
</comment>
<keyword evidence="15" id="KW-1185">Reference proteome</keyword>
<evidence type="ECO:0000256" key="12">
    <source>
        <dbReference type="ARBA" id="ARBA00023211"/>
    </source>
</evidence>
<dbReference type="SUPFAM" id="SSF53448">
    <property type="entry name" value="Nucleotide-diphospho-sugar transferases"/>
    <property type="match status" value="1"/>
</dbReference>
<dbReference type="Gene3D" id="3.90.550.10">
    <property type="entry name" value="Spore Coat Polysaccharide Biosynthesis Protein SpsA, Chain A"/>
    <property type="match status" value="1"/>
</dbReference>
<dbReference type="GO" id="GO:0016266">
    <property type="term" value="P:protein O-linked glycosylation via N-acetyl-galactosamine"/>
    <property type="evidence" value="ECO:0007669"/>
    <property type="project" value="TreeGrafter"/>
</dbReference>
<dbReference type="Proteomes" id="UP001497623">
    <property type="component" value="Unassembled WGS sequence"/>
</dbReference>
<dbReference type="PANTHER" id="PTHR46396">
    <property type="entry name" value="PROTEIN O-LINKED-MANNOSE BETA-1,2-N-ACETYLGLUCOSAMINYLTRANSFERASE 1"/>
    <property type="match status" value="1"/>
</dbReference>
<name>A0AAV2RMR5_MEGNR</name>
<evidence type="ECO:0000256" key="3">
    <source>
        <dbReference type="ARBA" id="ARBA00006492"/>
    </source>
</evidence>
<comment type="catalytic activity">
    <reaction evidence="13">
        <text>N(4)-(alpha-D-Man-(1-&gt;3)-[alpha-D-Man-(1-&gt;3)-[alpha-D-Man-(1-&gt;6)]-alpha-D-Man-(1-&gt;6)]-beta-D-Man-(1-&gt;4)-beta-D-GlcNAc-(1-&gt;4)-beta-D-GlcNAc)-L-asparaginyl-[protein] (N-glucan mannose isomer 5A1,2) + UDP-N-acetyl-alpha-D-glucosamine = N(4)-{beta-D-GlcNAc-(1-&gt;2)-alpha-D-Man-(1-&gt;3)-[alpha-D-Man-(1-&gt;3)-[alpha-D-Man-(1-&gt;6)]-alpha-D-Man-(1-&gt;6)]-beta-D-Man-(1-&gt;4)-beta-D-GlcNAc-(1-&gt;4)-beta-D-GlcNAc}-L-asparaginyl-[protein] + UDP + H(+)</text>
        <dbReference type="Rhea" id="RHEA:11456"/>
        <dbReference type="Rhea" id="RHEA-COMP:14367"/>
        <dbReference type="Rhea" id="RHEA-COMP:14368"/>
        <dbReference type="ChEBI" id="CHEBI:15378"/>
        <dbReference type="ChEBI" id="CHEBI:57705"/>
        <dbReference type="ChEBI" id="CHEBI:58223"/>
        <dbReference type="ChEBI" id="CHEBI:59087"/>
        <dbReference type="ChEBI" id="CHEBI:60625"/>
        <dbReference type="EC" id="2.4.1.101"/>
    </reaction>
</comment>
<dbReference type="Pfam" id="PF03071">
    <property type="entry name" value="GNT-I"/>
    <property type="match status" value="1"/>
</dbReference>
<dbReference type="EC" id="2.4.1.101" evidence="13"/>
<accession>A0AAV2RMR5</accession>
<reference evidence="14 15" key="1">
    <citation type="submission" date="2024-05" db="EMBL/GenBank/DDBJ databases">
        <authorList>
            <person name="Wallberg A."/>
        </authorList>
    </citation>
    <scope>NUCLEOTIDE SEQUENCE [LARGE SCALE GENOMIC DNA]</scope>
</reference>
<dbReference type="GO" id="GO:0000139">
    <property type="term" value="C:Golgi membrane"/>
    <property type="evidence" value="ECO:0007669"/>
    <property type="project" value="UniProtKB-SubCell"/>
</dbReference>
<protein>
    <recommendedName>
        <fullName evidence="13">Alpha-1,3-mannosyl-glycoprotein 2-beta-N-acetylglucosaminyltransferase</fullName>
        <shortName evidence="13">GNT-I</shortName>
        <shortName evidence="13">GlcNAc-T I</shortName>
        <ecNumber evidence="13">2.4.1.101</ecNumber>
    </recommendedName>
    <alternativeName>
        <fullName evidence="13">N-glycosyl-oligosaccharide-glycoprotein N-acetylglucosaminyltransferase I</fullName>
    </alternativeName>
</protein>
<dbReference type="EMBL" id="CAXKWB010025368">
    <property type="protein sequence ID" value="CAL4128038.1"/>
    <property type="molecule type" value="Genomic_DNA"/>
</dbReference>
<comment type="subcellular location">
    <subcellularLocation>
        <location evidence="1 13">Golgi apparatus membrane</location>
        <topology evidence="1 13">Single-pass type II membrane protein</topology>
    </subcellularLocation>
</comment>
<comment type="similarity">
    <text evidence="3 13">Belongs to the glycosyltransferase 13 family.</text>
</comment>
<comment type="pathway">
    <text evidence="2 13">Protein modification; protein glycosylation.</text>
</comment>
<evidence type="ECO:0000256" key="7">
    <source>
        <dbReference type="ARBA" id="ARBA00022723"/>
    </source>
</evidence>
<dbReference type="InterPro" id="IPR052463">
    <property type="entry name" value="O-linked_mannose_GnT"/>
</dbReference>
<evidence type="ECO:0000256" key="4">
    <source>
        <dbReference type="ARBA" id="ARBA00022676"/>
    </source>
</evidence>
<evidence type="ECO:0000256" key="9">
    <source>
        <dbReference type="ARBA" id="ARBA00022989"/>
    </source>
</evidence>
<keyword evidence="11" id="KW-0472">Membrane</keyword>
<evidence type="ECO:0000256" key="11">
    <source>
        <dbReference type="ARBA" id="ARBA00023136"/>
    </source>
</evidence>
<keyword evidence="10 13" id="KW-0333">Golgi apparatus</keyword>
<comment type="function">
    <text evidence="13">Initiates complex N-linked carbohydrate formation. Essential for the conversion of high-mannose to hybrid and complex N-glycans.</text>
</comment>
<evidence type="ECO:0000256" key="6">
    <source>
        <dbReference type="ARBA" id="ARBA00022692"/>
    </source>
</evidence>
<keyword evidence="5" id="KW-0808">Transferase</keyword>
<evidence type="ECO:0000256" key="8">
    <source>
        <dbReference type="ARBA" id="ARBA00022968"/>
    </source>
</evidence>
<keyword evidence="7 13" id="KW-0479">Metal-binding</keyword>
<gene>
    <name evidence="14" type="ORF">MNOR_LOCUS25961</name>
</gene>
<keyword evidence="4 13" id="KW-0328">Glycosyltransferase</keyword>
<dbReference type="GO" id="GO:0047223">
    <property type="term" value="F:beta-1,3-galactosyl-O-glycosyl-glycoprotein beta-1,3-N-acetylglucosaminyltransferase activity"/>
    <property type="evidence" value="ECO:0007669"/>
    <property type="project" value="TreeGrafter"/>
</dbReference>
<evidence type="ECO:0000256" key="5">
    <source>
        <dbReference type="ARBA" id="ARBA00022679"/>
    </source>
</evidence>
<dbReference type="GO" id="GO:0003827">
    <property type="term" value="F:alpha-1,3-mannosylglycoprotein 2-beta-N-acetylglucosaminyltransferase activity"/>
    <property type="evidence" value="ECO:0007669"/>
    <property type="project" value="UniProtKB-UniRule"/>
</dbReference>
<organism evidence="14 15">
    <name type="scientific">Meganyctiphanes norvegica</name>
    <name type="common">Northern krill</name>
    <name type="synonym">Thysanopoda norvegica</name>
    <dbReference type="NCBI Taxonomy" id="48144"/>
    <lineage>
        <taxon>Eukaryota</taxon>
        <taxon>Metazoa</taxon>
        <taxon>Ecdysozoa</taxon>
        <taxon>Arthropoda</taxon>
        <taxon>Crustacea</taxon>
        <taxon>Multicrustacea</taxon>
        <taxon>Malacostraca</taxon>
        <taxon>Eumalacostraca</taxon>
        <taxon>Eucarida</taxon>
        <taxon>Euphausiacea</taxon>
        <taxon>Euphausiidae</taxon>
        <taxon>Meganyctiphanes</taxon>
    </lineage>
</organism>
<keyword evidence="6" id="KW-0812">Transmembrane</keyword>
<dbReference type="AlphaFoldDB" id="A0AAV2RMR5"/>
<evidence type="ECO:0000313" key="14">
    <source>
        <dbReference type="EMBL" id="CAL4128038.1"/>
    </source>
</evidence>
<dbReference type="PANTHER" id="PTHR46396:SF2">
    <property type="entry name" value="ILEI_PANDER DOMAIN-CONTAINING PROTEIN"/>
    <property type="match status" value="1"/>
</dbReference>
<comment type="cofactor">
    <cofactor evidence="13">
        <name>Mn(2+)</name>
        <dbReference type="ChEBI" id="CHEBI:29035"/>
    </cofactor>
    <text evidence="13">The cofactor is mostly bound to the substrate.</text>
</comment>